<feature type="region of interest" description="Disordered" evidence="1">
    <location>
        <begin position="1"/>
        <end position="89"/>
    </location>
</feature>
<evidence type="ECO:0000313" key="2">
    <source>
        <dbReference type="EMBL" id="KAF5222404.1"/>
    </source>
</evidence>
<evidence type="ECO:0000256" key="1">
    <source>
        <dbReference type="SAM" id="MobiDB-lite"/>
    </source>
</evidence>
<proteinExistence type="predicted"/>
<reference evidence="2 3" key="1">
    <citation type="journal article" date="2019" name="Genome Biol. Evol.">
        <title>Nanopore Sequencing Significantly Improves Genome Assembly of the Protozoan Parasite Trypanosoma cruzi.</title>
        <authorList>
            <person name="Diaz-Viraque F."/>
            <person name="Pita S."/>
            <person name="Greif G."/>
            <person name="de Souza R.C.M."/>
            <person name="Iraola G."/>
            <person name="Robello C."/>
        </authorList>
    </citation>
    <scope>NUCLEOTIDE SEQUENCE [LARGE SCALE GENOMIC DNA]</scope>
    <source>
        <strain evidence="2 3">Berenice</strain>
    </source>
</reference>
<dbReference type="AlphaFoldDB" id="A0A7J6Y6J4"/>
<comment type="caution">
    <text evidence="2">The sequence shown here is derived from an EMBL/GenBank/DDBJ whole genome shotgun (WGS) entry which is preliminary data.</text>
</comment>
<gene>
    <name evidence="2" type="ORF">ECC02_004435</name>
</gene>
<dbReference type="Proteomes" id="UP000583944">
    <property type="component" value="Unassembled WGS sequence"/>
</dbReference>
<evidence type="ECO:0000313" key="3">
    <source>
        <dbReference type="Proteomes" id="UP000583944"/>
    </source>
</evidence>
<name>A0A7J6Y6J4_TRYCR</name>
<protein>
    <submittedName>
        <fullName evidence="2">Uncharacterized protein</fullName>
    </submittedName>
</protein>
<feature type="compositionally biased region" description="Pro residues" evidence="1">
    <location>
        <begin position="60"/>
        <end position="72"/>
    </location>
</feature>
<sequence>MGFSLLHPLPSAIHAGSNSSRLAVQRNPCRRSTEWCHGGSSGKQKKQRHCRGSEAGRPSGLPPNPRAPPLPSRPHHAHRGYRGWSQGRSGSLRGIGGDIVVARKIALPQSLLRRTRGVAGRDHPVACRSIWGDCLSSGDGFFWGAAESTSFGGVPRPGSMLSATGTDAPSQSLSSRCRWDRPAPHPLLAVPRSHRKETAGRGGYRAHLRVATASNASLIVRSSGPRNRRPVRAWDPTNTALFDHSKTHLHDKAPQCRMHGSTQIRLLRVPRICRVRGKRVRTPRRGPTPGIADKHSPRQITASASLTSSAGSMMRQLSIGRSADILWTLPKHQPMEYRSDAQHLTGTPNSHSMWEYSLMFSAEQFLCCCSAQHEFPHQRIGSAIPLLTLMQPRAANAASVSSAQSPAPPIAAIHSSLAWRHDRCDSSVLPSPSSSCCSTPSTSSQSWCSLAAIAAVVECTTTDSAPPRTQAAFLTMPRPAMCGQANPTAWAIRCAAMRVARRP</sequence>
<organism evidence="2 3">
    <name type="scientific">Trypanosoma cruzi</name>
    <dbReference type="NCBI Taxonomy" id="5693"/>
    <lineage>
        <taxon>Eukaryota</taxon>
        <taxon>Discoba</taxon>
        <taxon>Euglenozoa</taxon>
        <taxon>Kinetoplastea</taxon>
        <taxon>Metakinetoplastina</taxon>
        <taxon>Trypanosomatida</taxon>
        <taxon>Trypanosomatidae</taxon>
        <taxon>Trypanosoma</taxon>
        <taxon>Schizotrypanum</taxon>
    </lineage>
</organism>
<dbReference type="VEuPathDB" id="TriTrypDB:ECC02_004435"/>
<accession>A0A7J6Y6J4</accession>
<dbReference type="EMBL" id="JABDHM010000027">
    <property type="protein sequence ID" value="KAF5222404.1"/>
    <property type="molecule type" value="Genomic_DNA"/>
</dbReference>